<reference evidence="3 4" key="1">
    <citation type="journal article" date="2017" name="Gigascience">
        <title>Genome sequence of the small brown planthopper, Laodelphax striatellus.</title>
        <authorList>
            <person name="Zhu J."/>
            <person name="Jiang F."/>
            <person name="Wang X."/>
            <person name="Yang P."/>
            <person name="Bao Y."/>
            <person name="Zhao W."/>
            <person name="Wang W."/>
            <person name="Lu H."/>
            <person name="Wang Q."/>
            <person name="Cui N."/>
            <person name="Li J."/>
            <person name="Chen X."/>
            <person name="Luo L."/>
            <person name="Yu J."/>
            <person name="Kang L."/>
            <person name="Cui F."/>
        </authorList>
    </citation>
    <scope>NUCLEOTIDE SEQUENCE [LARGE SCALE GENOMIC DNA]</scope>
    <source>
        <strain evidence="3">Lst14</strain>
    </source>
</reference>
<accession>A0A482X5Q0</accession>
<dbReference type="Proteomes" id="UP000291343">
    <property type="component" value="Unassembled WGS sequence"/>
</dbReference>
<evidence type="ECO:0000313" key="4">
    <source>
        <dbReference type="Proteomes" id="UP000291343"/>
    </source>
</evidence>
<dbReference type="SMR" id="A0A482X5Q0"/>
<dbReference type="Gene3D" id="2.60.40.10">
    <property type="entry name" value="Immunoglobulins"/>
    <property type="match status" value="1"/>
</dbReference>
<dbReference type="OrthoDB" id="6333371at2759"/>
<dbReference type="AlphaFoldDB" id="A0A482X5Q0"/>
<feature type="signal peptide" evidence="1">
    <location>
        <begin position="1"/>
        <end position="24"/>
    </location>
</feature>
<evidence type="ECO:0000313" key="3">
    <source>
        <dbReference type="EMBL" id="RZF40848.1"/>
    </source>
</evidence>
<dbReference type="PROSITE" id="PS51257">
    <property type="entry name" value="PROKAR_LIPOPROTEIN"/>
    <property type="match status" value="1"/>
</dbReference>
<proteinExistence type="predicted"/>
<keyword evidence="1" id="KW-0732">Signal</keyword>
<dbReference type="PROSITE" id="PS50835">
    <property type="entry name" value="IG_LIKE"/>
    <property type="match status" value="1"/>
</dbReference>
<evidence type="ECO:0000259" key="2">
    <source>
        <dbReference type="PROSITE" id="PS50835"/>
    </source>
</evidence>
<sequence length="266" mass="29280">MLGMSRLSASLLLYLAIISCLVSGSRIQGVWLKMPAVVRVGSTVTLACQFDLQDTPLYAVKWYRGNYEFFRYMPTGRPPYIAFPIPGIDIDMSGSGAHQVTLRNVPLNLSGLFKCEVTADAPFFSTLQASANLTIIELGIRKPSVQVSSSIHRSRVNPLRVNCSAQQTVPPPNLTFYIDEKKVNSEYTRDFGPGLAGLEIQSPPWARNQTRSIRCEATVPGVYFISSNGVSVKYEPEPTSGGQRLLSYLACYCILLQLLITVFGVT</sequence>
<dbReference type="PANTHER" id="PTHR21261">
    <property type="entry name" value="BEAT PROTEIN"/>
    <property type="match status" value="1"/>
</dbReference>
<dbReference type="FunFam" id="2.60.40.10:FF:000437">
    <property type="entry name" value="Beat-IIIc, isoform A"/>
    <property type="match status" value="1"/>
</dbReference>
<gene>
    <name evidence="3" type="ORF">LSTR_LSTR003358</name>
</gene>
<dbReference type="EMBL" id="QKKF02017590">
    <property type="protein sequence ID" value="RZF40848.1"/>
    <property type="molecule type" value="Genomic_DNA"/>
</dbReference>
<dbReference type="InterPro" id="IPR036179">
    <property type="entry name" value="Ig-like_dom_sf"/>
</dbReference>
<comment type="caution">
    <text evidence="3">The sequence shown here is derived from an EMBL/GenBank/DDBJ whole genome shotgun (WGS) entry which is preliminary data.</text>
</comment>
<evidence type="ECO:0000256" key="1">
    <source>
        <dbReference type="SAM" id="SignalP"/>
    </source>
</evidence>
<feature type="chain" id="PRO_5019807508" description="Ig-like domain-containing protein" evidence="1">
    <location>
        <begin position="25"/>
        <end position="266"/>
    </location>
</feature>
<dbReference type="InParanoid" id="A0A482X5Q0"/>
<name>A0A482X5Q0_LAOST</name>
<dbReference type="InterPro" id="IPR007110">
    <property type="entry name" value="Ig-like_dom"/>
</dbReference>
<dbReference type="PANTHER" id="PTHR21261:SF15">
    <property type="entry name" value="BEATEN PATH IIIA, ISOFORM D-RELATED"/>
    <property type="match status" value="1"/>
</dbReference>
<dbReference type="STRING" id="195883.A0A482X5Q0"/>
<protein>
    <recommendedName>
        <fullName evidence="2">Ig-like domain-containing protein</fullName>
    </recommendedName>
</protein>
<organism evidence="3 4">
    <name type="scientific">Laodelphax striatellus</name>
    <name type="common">Small brown planthopper</name>
    <name type="synonym">Delphax striatella</name>
    <dbReference type="NCBI Taxonomy" id="195883"/>
    <lineage>
        <taxon>Eukaryota</taxon>
        <taxon>Metazoa</taxon>
        <taxon>Ecdysozoa</taxon>
        <taxon>Arthropoda</taxon>
        <taxon>Hexapoda</taxon>
        <taxon>Insecta</taxon>
        <taxon>Pterygota</taxon>
        <taxon>Neoptera</taxon>
        <taxon>Paraneoptera</taxon>
        <taxon>Hemiptera</taxon>
        <taxon>Auchenorrhyncha</taxon>
        <taxon>Fulgoroidea</taxon>
        <taxon>Delphacidae</taxon>
        <taxon>Criomorphinae</taxon>
        <taxon>Laodelphax</taxon>
    </lineage>
</organism>
<dbReference type="InterPro" id="IPR013783">
    <property type="entry name" value="Ig-like_fold"/>
</dbReference>
<dbReference type="SUPFAM" id="SSF48726">
    <property type="entry name" value="Immunoglobulin"/>
    <property type="match status" value="1"/>
</dbReference>
<feature type="domain" description="Ig-like" evidence="2">
    <location>
        <begin position="41"/>
        <end position="134"/>
    </location>
</feature>
<keyword evidence="4" id="KW-1185">Reference proteome</keyword>